<evidence type="ECO:0000313" key="2">
    <source>
        <dbReference type="EMBL" id="GBP26223.1"/>
    </source>
</evidence>
<protein>
    <submittedName>
        <fullName evidence="2">Uncharacterized protein</fullName>
    </submittedName>
</protein>
<feature type="region of interest" description="Disordered" evidence="1">
    <location>
        <begin position="85"/>
        <end position="125"/>
    </location>
</feature>
<dbReference type="EMBL" id="BGZK01000178">
    <property type="protein sequence ID" value="GBP26223.1"/>
    <property type="molecule type" value="Genomic_DNA"/>
</dbReference>
<feature type="compositionally biased region" description="Basic residues" evidence="1">
    <location>
        <begin position="107"/>
        <end position="116"/>
    </location>
</feature>
<evidence type="ECO:0000256" key="1">
    <source>
        <dbReference type="SAM" id="MobiDB-lite"/>
    </source>
</evidence>
<organism evidence="2 3">
    <name type="scientific">Eumeta variegata</name>
    <name type="common">Bagworm moth</name>
    <name type="synonym">Eumeta japonica</name>
    <dbReference type="NCBI Taxonomy" id="151549"/>
    <lineage>
        <taxon>Eukaryota</taxon>
        <taxon>Metazoa</taxon>
        <taxon>Ecdysozoa</taxon>
        <taxon>Arthropoda</taxon>
        <taxon>Hexapoda</taxon>
        <taxon>Insecta</taxon>
        <taxon>Pterygota</taxon>
        <taxon>Neoptera</taxon>
        <taxon>Endopterygota</taxon>
        <taxon>Lepidoptera</taxon>
        <taxon>Glossata</taxon>
        <taxon>Ditrysia</taxon>
        <taxon>Tineoidea</taxon>
        <taxon>Psychidae</taxon>
        <taxon>Oiketicinae</taxon>
        <taxon>Eumeta</taxon>
    </lineage>
</organism>
<keyword evidence="3" id="KW-1185">Reference proteome</keyword>
<reference evidence="2 3" key="1">
    <citation type="journal article" date="2019" name="Commun. Biol.">
        <title>The bagworm genome reveals a unique fibroin gene that provides high tensile strength.</title>
        <authorList>
            <person name="Kono N."/>
            <person name="Nakamura H."/>
            <person name="Ohtoshi R."/>
            <person name="Tomita M."/>
            <person name="Numata K."/>
            <person name="Arakawa K."/>
        </authorList>
    </citation>
    <scope>NUCLEOTIDE SEQUENCE [LARGE SCALE GENOMIC DNA]</scope>
</reference>
<sequence length="125" mass="13638">MEQRDKGSCPFLPDLQSCPVSEAVRRWRCASAALPAGRELLSLQLENRLRTKETSEVSRWRVLEAIFRVWPFAGVAHARGRGALTSQVAPGRAPVPPATARPITRLTRPKSSKAGHTRTTAATGP</sequence>
<evidence type="ECO:0000313" key="3">
    <source>
        <dbReference type="Proteomes" id="UP000299102"/>
    </source>
</evidence>
<proteinExistence type="predicted"/>
<accession>A0A4C1UIB9</accession>
<comment type="caution">
    <text evidence="2">The sequence shown here is derived from an EMBL/GenBank/DDBJ whole genome shotgun (WGS) entry which is preliminary data.</text>
</comment>
<name>A0A4C1UIB9_EUMVA</name>
<dbReference type="Proteomes" id="UP000299102">
    <property type="component" value="Unassembled WGS sequence"/>
</dbReference>
<dbReference type="AlphaFoldDB" id="A0A4C1UIB9"/>
<dbReference type="OrthoDB" id="7265744at2759"/>
<gene>
    <name evidence="2" type="ORF">EVAR_16074_1</name>
</gene>